<dbReference type="SMART" id="SM00448">
    <property type="entry name" value="REC"/>
    <property type="match status" value="1"/>
</dbReference>
<dbReference type="SUPFAM" id="SSF81606">
    <property type="entry name" value="PP2C-like"/>
    <property type="match status" value="1"/>
</dbReference>
<dbReference type="SMART" id="SM00331">
    <property type="entry name" value="PP2C_SIG"/>
    <property type="match status" value="1"/>
</dbReference>
<name>A0ABS2MUA2_9FIRM</name>
<dbReference type="InterPro" id="IPR001932">
    <property type="entry name" value="PPM-type_phosphatase-like_dom"/>
</dbReference>
<dbReference type="PROSITE" id="PS50110">
    <property type="entry name" value="RESPONSE_REGULATORY"/>
    <property type="match status" value="1"/>
</dbReference>
<evidence type="ECO:0000256" key="3">
    <source>
        <dbReference type="ARBA" id="ARBA00024867"/>
    </source>
</evidence>
<dbReference type="InterPro" id="IPR001789">
    <property type="entry name" value="Sig_transdc_resp-reg_receiver"/>
</dbReference>
<dbReference type="RefSeq" id="WP_204665356.1">
    <property type="nucleotide sequence ID" value="NZ_JAFBDT010000038.1"/>
</dbReference>
<organism evidence="6 7">
    <name type="scientific">Fusibacter tunisiensis</name>
    <dbReference type="NCBI Taxonomy" id="1008308"/>
    <lineage>
        <taxon>Bacteria</taxon>
        <taxon>Bacillati</taxon>
        <taxon>Bacillota</taxon>
        <taxon>Clostridia</taxon>
        <taxon>Eubacteriales</taxon>
        <taxon>Eubacteriales Family XII. Incertae Sedis</taxon>
        <taxon>Fusibacter</taxon>
    </lineage>
</organism>
<keyword evidence="7" id="KW-1185">Reference proteome</keyword>
<dbReference type="InterPro" id="IPR036457">
    <property type="entry name" value="PPM-type-like_dom_sf"/>
</dbReference>
<feature type="domain" description="Response regulatory" evidence="5">
    <location>
        <begin position="4"/>
        <end position="122"/>
    </location>
</feature>
<dbReference type="InterPro" id="IPR011006">
    <property type="entry name" value="CheY-like_superfamily"/>
</dbReference>
<keyword evidence="4" id="KW-0597">Phosphoprotein</keyword>
<evidence type="ECO:0000256" key="2">
    <source>
        <dbReference type="ARBA" id="ARBA00022801"/>
    </source>
</evidence>
<dbReference type="Pfam" id="PF00072">
    <property type="entry name" value="Response_reg"/>
    <property type="match status" value="1"/>
</dbReference>
<sequence length="381" mass="42966">MSYRILIADDATINRKLIKDILSNSIGGTDFFEAENGNEVLKILSKTSIDLILLDLVMPEMDGFETLKIIKENDQYKDIPVIVNSSITEIQSIENILREGAVDYFTKPLSVDDMNIILPLKAKNALLMHEQNKLISEELKYANLFANIMLPKAGGIGNTELFIKYHPTMGIGGDFFDCVEKDDAVYFMIADVTGHGIAAGMASSMVKILFRKCVEHRDMTPDEILSETNRSIFEIFDFAGKDNFFVFTAFVGRLKGGIFEYANAGQPYPVVYHRASETIEEIRQNGFLVGVFEGLKYQTEKMTLNTGDSIFLYTDGLFCSGESSDITGWKQVVQFSEQYKGLLNKDPNEFMDQVYYGFHLINKAKQTDFTDDVAMMIIQVK</sequence>
<dbReference type="Gene3D" id="3.40.50.2300">
    <property type="match status" value="1"/>
</dbReference>
<proteinExistence type="predicted"/>
<comment type="caution">
    <text evidence="6">The sequence shown here is derived from an EMBL/GenBank/DDBJ whole genome shotgun (WGS) entry which is preliminary data.</text>
</comment>
<evidence type="ECO:0000256" key="4">
    <source>
        <dbReference type="PROSITE-ProRule" id="PRU00169"/>
    </source>
</evidence>
<dbReference type="EMBL" id="JAFBDT010000038">
    <property type="protein sequence ID" value="MBM7562930.1"/>
    <property type="molecule type" value="Genomic_DNA"/>
</dbReference>
<dbReference type="GO" id="GO:0016787">
    <property type="term" value="F:hydrolase activity"/>
    <property type="evidence" value="ECO:0007669"/>
    <property type="project" value="UniProtKB-KW"/>
</dbReference>
<accession>A0ABS2MUA2</accession>
<dbReference type="SUPFAM" id="SSF52172">
    <property type="entry name" value="CheY-like"/>
    <property type="match status" value="1"/>
</dbReference>
<keyword evidence="2 6" id="KW-0378">Hydrolase</keyword>
<evidence type="ECO:0000256" key="1">
    <source>
        <dbReference type="ARBA" id="ARBA00018672"/>
    </source>
</evidence>
<protein>
    <recommendedName>
        <fullName evidence="1">Stage 0 sporulation protein A homolog</fullName>
    </recommendedName>
</protein>
<evidence type="ECO:0000259" key="5">
    <source>
        <dbReference type="PROSITE" id="PS50110"/>
    </source>
</evidence>
<dbReference type="Gene3D" id="3.60.40.10">
    <property type="entry name" value="PPM-type phosphatase domain"/>
    <property type="match status" value="1"/>
</dbReference>
<evidence type="ECO:0000313" key="6">
    <source>
        <dbReference type="EMBL" id="MBM7562930.1"/>
    </source>
</evidence>
<dbReference type="Pfam" id="PF07228">
    <property type="entry name" value="SpoIIE"/>
    <property type="match status" value="1"/>
</dbReference>
<feature type="modified residue" description="4-aspartylphosphate" evidence="4">
    <location>
        <position position="55"/>
    </location>
</feature>
<reference evidence="6 7" key="1">
    <citation type="submission" date="2021-01" db="EMBL/GenBank/DDBJ databases">
        <title>Genomic Encyclopedia of Type Strains, Phase IV (KMG-IV): sequencing the most valuable type-strain genomes for metagenomic binning, comparative biology and taxonomic classification.</title>
        <authorList>
            <person name="Goeker M."/>
        </authorList>
    </citation>
    <scope>NUCLEOTIDE SEQUENCE [LARGE SCALE GENOMIC DNA]</scope>
    <source>
        <strain evidence="6 7">DSM 24436</strain>
    </source>
</reference>
<dbReference type="InterPro" id="IPR052016">
    <property type="entry name" value="Bact_Sigma-Reg"/>
</dbReference>
<comment type="function">
    <text evidence="3">May play the central regulatory role in sporulation. It may be an element of the effector pathway responsible for the activation of sporulation genes in response to nutritional stress. Spo0A may act in concert with spo0H (a sigma factor) to control the expression of some genes that are critical to the sporulation process.</text>
</comment>
<dbReference type="PANTHER" id="PTHR43156">
    <property type="entry name" value="STAGE II SPORULATION PROTEIN E-RELATED"/>
    <property type="match status" value="1"/>
</dbReference>
<evidence type="ECO:0000313" key="7">
    <source>
        <dbReference type="Proteomes" id="UP000767854"/>
    </source>
</evidence>
<dbReference type="PANTHER" id="PTHR43156:SF2">
    <property type="entry name" value="STAGE II SPORULATION PROTEIN E"/>
    <property type="match status" value="1"/>
</dbReference>
<dbReference type="Proteomes" id="UP000767854">
    <property type="component" value="Unassembled WGS sequence"/>
</dbReference>
<gene>
    <name evidence="6" type="ORF">JOC49_002503</name>
</gene>